<evidence type="ECO:0000313" key="22">
    <source>
        <dbReference type="Proteomes" id="UP001149813"/>
    </source>
</evidence>
<feature type="region of interest" description="Disordered" evidence="19">
    <location>
        <begin position="1"/>
        <end position="40"/>
    </location>
</feature>
<evidence type="ECO:0000313" key="21">
    <source>
        <dbReference type="EMBL" id="KAJ1722872.1"/>
    </source>
</evidence>
<keyword evidence="8 18" id="KW-0863">Zinc-finger</keyword>
<evidence type="ECO:0000256" key="18">
    <source>
        <dbReference type="PROSITE-ProRule" id="PRU00175"/>
    </source>
</evidence>
<dbReference type="EC" id="2.3.2.36" evidence="17"/>
<evidence type="ECO:0000259" key="20">
    <source>
        <dbReference type="PROSITE" id="PS50089"/>
    </source>
</evidence>
<keyword evidence="14" id="KW-0576">Peroxisome</keyword>
<sequence length="358" mass="39895">MAGVNSQQPALPQTDPQQPWQQTWRSTEARLRARPPEALPPVVSRHARVNKLDADLLDAELTDMLREPLAKATSLLRPGLVDTYRLEVDTAIRALLFLLSVGSHRRATYGQALQNLTYRGPASVGKQQQQQRGLGWRLHVLGLVSIGGGYAWGRMAQWMSFEGWANAGGARQRAWRVVRWLERVARVASLANLLVFFSAGQYRTVLERLLGLRLVSARAQLAQSVSFEFLNRQLVWHAFTEFVMFFLPLINPARTRAWALRRARGLLGLPPAPVDPALAALPEHVCAICYADAVREADAPVEPGSCLSVNAYAAAGCGHRFCYVCIRTRCMAEADECTCPRCGARVEDIRRYAPRRES</sequence>
<dbReference type="GO" id="GO:0005778">
    <property type="term" value="C:peroxisomal membrane"/>
    <property type="evidence" value="ECO:0007669"/>
    <property type="project" value="UniProtKB-SubCell"/>
</dbReference>
<keyword evidence="13" id="KW-0472">Membrane</keyword>
<dbReference type="Gene3D" id="3.30.40.10">
    <property type="entry name" value="Zinc/RING finger domain, C3HC4 (zinc finger)"/>
    <property type="match status" value="1"/>
</dbReference>
<dbReference type="InterPro" id="IPR001841">
    <property type="entry name" value="Znf_RING"/>
</dbReference>
<feature type="compositionally biased region" description="Low complexity" evidence="19">
    <location>
        <begin position="12"/>
        <end position="24"/>
    </location>
</feature>
<keyword evidence="10" id="KW-0862">Zinc</keyword>
<evidence type="ECO:0000256" key="15">
    <source>
        <dbReference type="ARBA" id="ARBA00032511"/>
    </source>
</evidence>
<name>A0A9W7Y1L9_9FUNG</name>
<evidence type="ECO:0000256" key="19">
    <source>
        <dbReference type="SAM" id="MobiDB-lite"/>
    </source>
</evidence>
<evidence type="ECO:0000256" key="2">
    <source>
        <dbReference type="ARBA" id="ARBA00004906"/>
    </source>
</evidence>
<dbReference type="PANTHER" id="PTHR48178:SF1">
    <property type="entry name" value="PEROXISOME BIOGENESIS FACTOR 2"/>
    <property type="match status" value="1"/>
</dbReference>
<dbReference type="InterPro" id="IPR017907">
    <property type="entry name" value="Znf_RING_CS"/>
</dbReference>
<keyword evidence="6" id="KW-0812">Transmembrane</keyword>
<evidence type="ECO:0000256" key="3">
    <source>
        <dbReference type="ARBA" id="ARBA00008704"/>
    </source>
</evidence>
<evidence type="ECO:0000256" key="5">
    <source>
        <dbReference type="ARBA" id="ARBA00022679"/>
    </source>
</evidence>
<evidence type="ECO:0000256" key="12">
    <source>
        <dbReference type="ARBA" id="ARBA00022989"/>
    </source>
</evidence>
<evidence type="ECO:0000256" key="7">
    <source>
        <dbReference type="ARBA" id="ARBA00022723"/>
    </source>
</evidence>
<feature type="compositionally biased region" description="Polar residues" evidence="19">
    <location>
        <begin position="1"/>
        <end position="11"/>
    </location>
</feature>
<evidence type="ECO:0000256" key="1">
    <source>
        <dbReference type="ARBA" id="ARBA00004585"/>
    </source>
</evidence>
<dbReference type="PROSITE" id="PS50089">
    <property type="entry name" value="ZF_RING_2"/>
    <property type="match status" value="1"/>
</dbReference>
<evidence type="ECO:0000256" key="9">
    <source>
        <dbReference type="ARBA" id="ARBA00022786"/>
    </source>
</evidence>
<comment type="caution">
    <text evidence="21">The sequence shown here is derived from an EMBL/GenBank/DDBJ whole genome shotgun (WGS) entry which is preliminary data.</text>
</comment>
<dbReference type="InterPro" id="IPR025654">
    <property type="entry name" value="PEX2/10"/>
</dbReference>
<keyword evidence="9" id="KW-0833">Ubl conjugation pathway</keyword>
<evidence type="ECO:0000256" key="16">
    <source>
        <dbReference type="ARBA" id="ARBA00034438"/>
    </source>
</evidence>
<dbReference type="GO" id="GO:0061630">
    <property type="term" value="F:ubiquitin protein ligase activity"/>
    <property type="evidence" value="ECO:0007669"/>
    <property type="project" value="UniProtKB-EC"/>
</dbReference>
<dbReference type="SUPFAM" id="SSF57850">
    <property type="entry name" value="RING/U-box"/>
    <property type="match status" value="1"/>
</dbReference>
<organism evidence="21 22">
    <name type="scientific">Coemansia erecta</name>
    <dbReference type="NCBI Taxonomy" id="147472"/>
    <lineage>
        <taxon>Eukaryota</taxon>
        <taxon>Fungi</taxon>
        <taxon>Fungi incertae sedis</taxon>
        <taxon>Zoopagomycota</taxon>
        <taxon>Kickxellomycotina</taxon>
        <taxon>Kickxellomycetes</taxon>
        <taxon>Kickxellales</taxon>
        <taxon>Kickxellaceae</taxon>
        <taxon>Coemansia</taxon>
    </lineage>
</organism>
<feature type="domain" description="RING-type" evidence="20">
    <location>
        <begin position="286"/>
        <end position="342"/>
    </location>
</feature>
<comment type="similarity">
    <text evidence="3">Belongs to the pex2/pex10/pex12 family.</text>
</comment>
<comment type="subcellular location">
    <subcellularLocation>
        <location evidence="1">Peroxisome membrane</location>
        <topology evidence="1">Multi-pass membrane protein</topology>
    </subcellularLocation>
</comment>
<keyword evidence="5" id="KW-0808">Transferase</keyword>
<reference evidence="21" key="1">
    <citation type="submission" date="2022-07" db="EMBL/GenBank/DDBJ databases">
        <title>Phylogenomic reconstructions and comparative analyses of Kickxellomycotina fungi.</title>
        <authorList>
            <person name="Reynolds N.K."/>
            <person name="Stajich J.E."/>
            <person name="Barry K."/>
            <person name="Grigoriev I.V."/>
            <person name="Crous P."/>
            <person name="Smith M.E."/>
        </authorList>
    </citation>
    <scope>NUCLEOTIDE SEQUENCE</scope>
    <source>
        <strain evidence="21">NBRC 32514</strain>
    </source>
</reference>
<comment type="catalytic activity">
    <reaction evidence="16">
        <text>[E2 ubiquitin-conjugating enzyme]-S-ubiquitinyl-L-cysteine + [acceptor protein]-L-cysteine = [E2 ubiquitin-conjugating enzyme]-L-cysteine + [acceptor protein]-S-ubiquitinyl-L-cysteine.</text>
        <dbReference type="EC" id="2.3.2.36"/>
    </reaction>
</comment>
<dbReference type="OrthoDB" id="1701437at2759"/>
<dbReference type="InterPro" id="IPR013083">
    <property type="entry name" value="Znf_RING/FYVE/PHD"/>
</dbReference>
<gene>
    <name evidence="21" type="primary">PEX2</name>
    <name evidence="21" type="ORF">LPJ53_002742</name>
</gene>
<evidence type="ECO:0000256" key="13">
    <source>
        <dbReference type="ARBA" id="ARBA00023136"/>
    </source>
</evidence>
<keyword evidence="7" id="KW-0479">Metal-binding</keyword>
<protein>
    <recommendedName>
        <fullName evidence="17">RING-type E3 ubiquitin transferase (cysteine targeting)</fullName>
        <ecNumber evidence="17">2.3.2.36</ecNumber>
    </recommendedName>
    <alternativeName>
        <fullName evidence="15">Peroxin-2</fullName>
    </alternativeName>
</protein>
<accession>A0A9W7Y1L9</accession>
<evidence type="ECO:0000256" key="6">
    <source>
        <dbReference type="ARBA" id="ARBA00022692"/>
    </source>
</evidence>
<dbReference type="PROSITE" id="PS00518">
    <property type="entry name" value="ZF_RING_1"/>
    <property type="match status" value="1"/>
</dbReference>
<dbReference type="Pfam" id="PF04757">
    <property type="entry name" value="Pex2_Pex12"/>
    <property type="match status" value="1"/>
</dbReference>
<keyword evidence="12" id="KW-1133">Transmembrane helix</keyword>
<dbReference type="PANTHER" id="PTHR48178">
    <property type="entry name" value="PEROXISOME BIOGENESIS FACTOR 2"/>
    <property type="match status" value="1"/>
</dbReference>
<evidence type="ECO:0000256" key="14">
    <source>
        <dbReference type="ARBA" id="ARBA00023140"/>
    </source>
</evidence>
<proteinExistence type="inferred from homology"/>
<dbReference type="GO" id="GO:0008270">
    <property type="term" value="F:zinc ion binding"/>
    <property type="evidence" value="ECO:0007669"/>
    <property type="project" value="UniProtKB-KW"/>
</dbReference>
<evidence type="ECO:0000256" key="10">
    <source>
        <dbReference type="ARBA" id="ARBA00022833"/>
    </source>
</evidence>
<evidence type="ECO:0000256" key="8">
    <source>
        <dbReference type="ARBA" id="ARBA00022771"/>
    </source>
</evidence>
<dbReference type="AlphaFoldDB" id="A0A9W7Y1L9"/>
<comment type="pathway">
    <text evidence="2">Protein modification; protein ubiquitination.</text>
</comment>
<dbReference type="Proteomes" id="UP001149813">
    <property type="component" value="Unassembled WGS sequence"/>
</dbReference>
<dbReference type="GO" id="GO:0016562">
    <property type="term" value="P:protein import into peroxisome matrix, receptor recycling"/>
    <property type="evidence" value="ECO:0007669"/>
    <property type="project" value="UniProtKB-ARBA"/>
</dbReference>
<keyword evidence="22" id="KW-1185">Reference proteome</keyword>
<evidence type="ECO:0000256" key="11">
    <source>
        <dbReference type="ARBA" id="ARBA00022927"/>
    </source>
</evidence>
<dbReference type="InterPro" id="IPR006845">
    <property type="entry name" value="Pex_N"/>
</dbReference>
<dbReference type="GO" id="GO:0016567">
    <property type="term" value="P:protein ubiquitination"/>
    <property type="evidence" value="ECO:0007669"/>
    <property type="project" value="UniProtKB-ARBA"/>
</dbReference>
<dbReference type="EMBL" id="JANBOJ010000091">
    <property type="protein sequence ID" value="KAJ1722872.1"/>
    <property type="molecule type" value="Genomic_DNA"/>
</dbReference>
<keyword evidence="11" id="KW-0653">Protein transport</keyword>
<evidence type="ECO:0000256" key="4">
    <source>
        <dbReference type="ARBA" id="ARBA00022448"/>
    </source>
</evidence>
<keyword evidence="4" id="KW-0813">Transport</keyword>
<evidence type="ECO:0000256" key="17">
    <source>
        <dbReference type="ARBA" id="ARBA00034523"/>
    </source>
</evidence>